<sequence>MTAPELTGSDMVRRLHGEQHLTAADFNLEPTAYQNLVDLWVELASEREGVSLQQRRAHVRVLALKAVIQILIGEDDKFRAEGSITTEKNVMARVNLLQGWLKDAETEAGLVAPVTPVAQVGQANPEPEFAEWGLR</sequence>
<gene>
    <name evidence="1" type="ORF">ACFP90_23265</name>
</gene>
<evidence type="ECO:0008006" key="3">
    <source>
        <dbReference type="Google" id="ProtNLM"/>
    </source>
</evidence>
<reference evidence="2" key="1">
    <citation type="journal article" date="2019" name="Int. J. Syst. Evol. Microbiol.">
        <title>The Global Catalogue of Microorganisms (GCM) 10K type strain sequencing project: providing services to taxonomists for standard genome sequencing and annotation.</title>
        <authorList>
            <consortium name="The Broad Institute Genomics Platform"/>
            <consortium name="The Broad Institute Genome Sequencing Center for Infectious Disease"/>
            <person name="Wu L."/>
            <person name="Ma J."/>
        </authorList>
    </citation>
    <scope>NUCLEOTIDE SEQUENCE [LARGE SCALE GENOMIC DNA]</scope>
    <source>
        <strain evidence="2">CCUG 63830</strain>
    </source>
</reference>
<evidence type="ECO:0000313" key="2">
    <source>
        <dbReference type="Proteomes" id="UP001596317"/>
    </source>
</evidence>
<protein>
    <recommendedName>
        <fullName evidence="3">Terminase</fullName>
    </recommendedName>
</protein>
<organism evidence="1 2">
    <name type="scientific">Deinococcus multiflagellatus</name>
    <dbReference type="NCBI Taxonomy" id="1656887"/>
    <lineage>
        <taxon>Bacteria</taxon>
        <taxon>Thermotogati</taxon>
        <taxon>Deinococcota</taxon>
        <taxon>Deinococci</taxon>
        <taxon>Deinococcales</taxon>
        <taxon>Deinococcaceae</taxon>
        <taxon>Deinococcus</taxon>
    </lineage>
</organism>
<dbReference type="EMBL" id="JBHSWB010000002">
    <property type="protein sequence ID" value="MFC6662967.1"/>
    <property type="molecule type" value="Genomic_DNA"/>
</dbReference>
<accession>A0ABW1ZRJ5</accession>
<dbReference type="RefSeq" id="WP_224611753.1">
    <property type="nucleotide sequence ID" value="NZ_JAIQXV010000020.1"/>
</dbReference>
<name>A0ABW1ZRJ5_9DEIO</name>
<comment type="caution">
    <text evidence="1">The sequence shown here is derived from an EMBL/GenBank/DDBJ whole genome shotgun (WGS) entry which is preliminary data.</text>
</comment>
<keyword evidence="2" id="KW-1185">Reference proteome</keyword>
<proteinExistence type="predicted"/>
<dbReference type="Proteomes" id="UP001596317">
    <property type="component" value="Unassembled WGS sequence"/>
</dbReference>
<evidence type="ECO:0000313" key="1">
    <source>
        <dbReference type="EMBL" id="MFC6662967.1"/>
    </source>
</evidence>